<gene>
    <name evidence="7" type="ORF">B0T22DRAFT_491233</name>
</gene>
<feature type="signal peptide" evidence="5">
    <location>
        <begin position="1"/>
        <end position="18"/>
    </location>
</feature>
<dbReference type="GO" id="GO:0004553">
    <property type="term" value="F:hydrolase activity, hydrolyzing O-glycosyl compounds"/>
    <property type="evidence" value="ECO:0007669"/>
    <property type="project" value="InterPro"/>
</dbReference>
<sequence>MIFNKWQLALAFLPTSLTQSYMRCNPLKIACLPNTAFGVHYIANFTQFSTLHSPWIPEGQGGTIGFDSSGAAITVAKNGDARYMTTVEYFLHGQVEIVAQAAPGAIVTTSVHLISDTDDVISFELSQLNWDQGQTMGTDAEGYHRSGINGSWSFVQIPENPVAAYHTYTVDWTEDLIIWSVNGKNVRTLYSTDYHIPETPMRLRLGVRHENPSDSGPHTAHFQYVRVTPAEYCGSYVYLDQSGRGATIGCMKSPMSFPPPDLPPPLALSSPSAQPSTSTSLPVPSKSSSSLNLPVLTSTLDVSPSSYSVKPPAPPSTLVTSTRSYSINPPASPSTEVASKSSVNGGVYLNTFTLEHPSLSPPHPPTTRPWDTQSITPVGMNPTTTSIHYKTTRTVYSTLTVWVTPEPSFSYIYSRTTDPNLPKVIPCDRPHACD</sequence>
<dbReference type="Gene3D" id="2.60.120.200">
    <property type="match status" value="1"/>
</dbReference>
<feature type="compositionally biased region" description="Polar residues" evidence="4">
    <location>
        <begin position="370"/>
        <end position="381"/>
    </location>
</feature>
<evidence type="ECO:0000256" key="4">
    <source>
        <dbReference type="SAM" id="MobiDB-lite"/>
    </source>
</evidence>
<organism evidence="7 8">
    <name type="scientific">Podospora appendiculata</name>
    <dbReference type="NCBI Taxonomy" id="314037"/>
    <lineage>
        <taxon>Eukaryota</taxon>
        <taxon>Fungi</taxon>
        <taxon>Dikarya</taxon>
        <taxon>Ascomycota</taxon>
        <taxon>Pezizomycotina</taxon>
        <taxon>Sordariomycetes</taxon>
        <taxon>Sordariomycetidae</taxon>
        <taxon>Sordariales</taxon>
        <taxon>Podosporaceae</taxon>
        <taxon>Podospora</taxon>
    </lineage>
</organism>
<evidence type="ECO:0000256" key="2">
    <source>
        <dbReference type="ARBA" id="ARBA00022801"/>
    </source>
</evidence>
<reference evidence="7" key="2">
    <citation type="submission" date="2023-06" db="EMBL/GenBank/DDBJ databases">
        <authorList>
            <consortium name="Lawrence Berkeley National Laboratory"/>
            <person name="Haridas S."/>
            <person name="Hensen N."/>
            <person name="Bonometti L."/>
            <person name="Westerberg I."/>
            <person name="Brannstrom I.O."/>
            <person name="Guillou S."/>
            <person name="Cros-Aarteil S."/>
            <person name="Calhoun S."/>
            <person name="Kuo A."/>
            <person name="Mondo S."/>
            <person name="Pangilinan J."/>
            <person name="Riley R."/>
            <person name="Labutti K."/>
            <person name="Andreopoulos B."/>
            <person name="Lipzen A."/>
            <person name="Chen C."/>
            <person name="Yanf M."/>
            <person name="Daum C."/>
            <person name="Ng V."/>
            <person name="Clum A."/>
            <person name="Steindorff A."/>
            <person name="Ohm R."/>
            <person name="Martin F."/>
            <person name="Silar P."/>
            <person name="Natvig D."/>
            <person name="Lalanne C."/>
            <person name="Gautier V."/>
            <person name="Ament-Velasquez S.L."/>
            <person name="Kruys A."/>
            <person name="Hutchinson M.I."/>
            <person name="Powell A.J."/>
            <person name="Barry K."/>
            <person name="Miller A.N."/>
            <person name="Grigoriev I.V."/>
            <person name="Debuchy R."/>
            <person name="Gladieux P."/>
            <person name="Thoren M.H."/>
            <person name="Johannesson H."/>
        </authorList>
    </citation>
    <scope>NUCLEOTIDE SEQUENCE</scope>
    <source>
        <strain evidence="7">CBS 314.62</strain>
    </source>
</reference>
<dbReference type="InterPro" id="IPR000757">
    <property type="entry name" value="Beta-glucanase-like"/>
</dbReference>
<evidence type="ECO:0000256" key="1">
    <source>
        <dbReference type="ARBA" id="ARBA00022729"/>
    </source>
</evidence>
<name>A0AAE0XC69_9PEZI</name>
<protein>
    <submittedName>
        <fullName evidence="7">Concanavalin A-like lectin/glucanase domain-containing protein</fullName>
    </submittedName>
</protein>
<dbReference type="Proteomes" id="UP001270362">
    <property type="component" value="Unassembled WGS sequence"/>
</dbReference>
<feature type="compositionally biased region" description="Polar residues" evidence="4">
    <location>
        <begin position="317"/>
        <end position="341"/>
    </location>
</feature>
<dbReference type="GO" id="GO:0031505">
    <property type="term" value="P:fungal-type cell wall organization"/>
    <property type="evidence" value="ECO:0007669"/>
    <property type="project" value="TreeGrafter"/>
</dbReference>
<keyword evidence="2" id="KW-0378">Hydrolase</keyword>
<evidence type="ECO:0000259" key="6">
    <source>
        <dbReference type="PROSITE" id="PS51762"/>
    </source>
</evidence>
<evidence type="ECO:0000256" key="3">
    <source>
        <dbReference type="ARBA" id="ARBA00023295"/>
    </source>
</evidence>
<feature type="compositionally biased region" description="Polar residues" evidence="4">
    <location>
        <begin position="297"/>
        <end position="308"/>
    </location>
</feature>
<keyword evidence="8" id="KW-1185">Reference proteome</keyword>
<dbReference type="InterPro" id="IPR013320">
    <property type="entry name" value="ConA-like_dom_sf"/>
</dbReference>
<accession>A0AAE0XC69</accession>
<dbReference type="GO" id="GO:0016757">
    <property type="term" value="F:glycosyltransferase activity"/>
    <property type="evidence" value="ECO:0007669"/>
    <property type="project" value="TreeGrafter"/>
</dbReference>
<dbReference type="GO" id="GO:0009277">
    <property type="term" value="C:fungal-type cell wall"/>
    <property type="evidence" value="ECO:0007669"/>
    <property type="project" value="TreeGrafter"/>
</dbReference>
<dbReference type="Pfam" id="PF00722">
    <property type="entry name" value="Glyco_hydro_16"/>
    <property type="match status" value="1"/>
</dbReference>
<feature type="chain" id="PRO_5042095595" evidence="5">
    <location>
        <begin position="19"/>
        <end position="434"/>
    </location>
</feature>
<evidence type="ECO:0000313" key="7">
    <source>
        <dbReference type="EMBL" id="KAK3689892.1"/>
    </source>
</evidence>
<dbReference type="InterPro" id="IPR050546">
    <property type="entry name" value="Glycosyl_Hydrlase_16"/>
</dbReference>
<feature type="region of interest" description="Disordered" evidence="4">
    <location>
        <begin position="259"/>
        <end position="341"/>
    </location>
</feature>
<dbReference type="EMBL" id="JAULSO010000002">
    <property type="protein sequence ID" value="KAK3689892.1"/>
    <property type="molecule type" value="Genomic_DNA"/>
</dbReference>
<feature type="compositionally biased region" description="Low complexity" evidence="4">
    <location>
        <begin position="267"/>
        <end position="296"/>
    </location>
</feature>
<keyword evidence="3" id="KW-0326">Glycosidase</keyword>
<keyword evidence="1 5" id="KW-0732">Signal</keyword>
<feature type="region of interest" description="Disordered" evidence="4">
    <location>
        <begin position="356"/>
        <end position="381"/>
    </location>
</feature>
<dbReference type="AlphaFoldDB" id="A0AAE0XC69"/>
<dbReference type="GO" id="GO:0005975">
    <property type="term" value="P:carbohydrate metabolic process"/>
    <property type="evidence" value="ECO:0007669"/>
    <property type="project" value="InterPro"/>
</dbReference>
<dbReference type="SUPFAM" id="SSF49899">
    <property type="entry name" value="Concanavalin A-like lectins/glucanases"/>
    <property type="match status" value="1"/>
</dbReference>
<reference evidence="7" key="1">
    <citation type="journal article" date="2023" name="Mol. Phylogenet. Evol.">
        <title>Genome-scale phylogeny and comparative genomics of the fungal order Sordariales.</title>
        <authorList>
            <person name="Hensen N."/>
            <person name="Bonometti L."/>
            <person name="Westerberg I."/>
            <person name="Brannstrom I.O."/>
            <person name="Guillou S."/>
            <person name="Cros-Aarteil S."/>
            <person name="Calhoun S."/>
            <person name="Haridas S."/>
            <person name="Kuo A."/>
            <person name="Mondo S."/>
            <person name="Pangilinan J."/>
            <person name="Riley R."/>
            <person name="LaButti K."/>
            <person name="Andreopoulos B."/>
            <person name="Lipzen A."/>
            <person name="Chen C."/>
            <person name="Yan M."/>
            <person name="Daum C."/>
            <person name="Ng V."/>
            <person name="Clum A."/>
            <person name="Steindorff A."/>
            <person name="Ohm R.A."/>
            <person name="Martin F."/>
            <person name="Silar P."/>
            <person name="Natvig D.O."/>
            <person name="Lalanne C."/>
            <person name="Gautier V."/>
            <person name="Ament-Velasquez S.L."/>
            <person name="Kruys A."/>
            <person name="Hutchinson M.I."/>
            <person name="Powell A.J."/>
            <person name="Barry K."/>
            <person name="Miller A.N."/>
            <person name="Grigoriev I.V."/>
            <person name="Debuchy R."/>
            <person name="Gladieux P."/>
            <person name="Hiltunen Thoren M."/>
            <person name="Johannesson H."/>
        </authorList>
    </citation>
    <scope>NUCLEOTIDE SEQUENCE</scope>
    <source>
        <strain evidence="7">CBS 314.62</strain>
    </source>
</reference>
<comment type="caution">
    <text evidence="7">The sequence shown here is derived from an EMBL/GenBank/DDBJ whole genome shotgun (WGS) entry which is preliminary data.</text>
</comment>
<evidence type="ECO:0000256" key="5">
    <source>
        <dbReference type="SAM" id="SignalP"/>
    </source>
</evidence>
<dbReference type="PANTHER" id="PTHR10963:SF22">
    <property type="entry name" value="GLYCOSIDASE CRH2-RELATED"/>
    <property type="match status" value="1"/>
</dbReference>
<dbReference type="PANTHER" id="PTHR10963">
    <property type="entry name" value="GLYCOSYL HYDROLASE-RELATED"/>
    <property type="match status" value="1"/>
</dbReference>
<proteinExistence type="predicted"/>
<evidence type="ECO:0000313" key="8">
    <source>
        <dbReference type="Proteomes" id="UP001270362"/>
    </source>
</evidence>
<feature type="domain" description="GH16" evidence="6">
    <location>
        <begin position="25"/>
        <end position="233"/>
    </location>
</feature>
<dbReference type="PROSITE" id="PS51762">
    <property type="entry name" value="GH16_2"/>
    <property type="match status" value="1"/>
</dbReference>